<dbReference type="EMBL" id="KV784369">
    <property type="protein sequence ID" value="OEU11086.1"/>
    <property type="molecule type" value="Genomic_DNA"/>
</dbReference>
<keyword evidence="4" id="KW-1185">Reference proteome</keyword>
<keyword evidence="1" id="KW-0812">Transmembrane</keyword>
<feature type="chain" id="PRO_5009192424" evidence="2">
    <location>
        <begin position="28"/>
        <end position="348"/>
    </location>
</feature>
<evidence type="ECO:0000313" key="4">
    <source>
        <dbReference type="Proteomes" id="UP000095751"/>
    </source>
</evidence>
<feature type="transmembrane region" description="Helical" evidence="1">
    <location>
        <begin position="310"/>
        <end position="330"/>
    </location>
</feature>
<evidence type="ECO:0000256" key="2">
    <source>
        <dbReference type="SAM" id="SignalP"/>
    </source>
</evidence>
<name>A0A1E7EZ33_9STRA</name>
<keyword evidence="1" id="KW-1133">Transmembrane helix</keyword>
<dbReference type="KEGG" id="fcy:FRACYDRAFT_246191"/>
<sequence length="348" mass="39399">MTKWNRSVTGMAAYIAAIAVPISTTSGVPGSSTSPTVSAPITLKDDEAALVSWNQKPRDASKYPILKNDADYQDWSLKKRRQLIQDALERVTLPTFNPVLTSSTCSLRKGPDTELARLQVNYFKQILCVVLQNPEGFGSSPNRYNIIDEEDNIHENQQFQLKIDACRQYDQLASTSMVDSFKKMLLQAAVMSDTALINSWNAVTEQKCGALFQEQLKQLSKTHDLYTPFKRPTCHAHQATSESFYNDEMNVADDDTESAFGEFLAHMSLSNEPKNKDIKKTMQAYATFQKRRGPPRVRPESKGIVNVLDFFFPNLVYIFDIIWLILYFDFTTGITVLQCRIDLSAVQY</sequence>
<evidence type="ECO:0000256" key="1">
    <source>
        <dbReference type="SAM" id="Phobius"/>
    </source>
</evidence>
<feature type="signal peptide" evidence="2">
    <location>
        <begin position="1"/>
        <end position="27"/>
    </location>
</feature>
<dbReference type="InParanoid" id="A0A1E7EZ33"/>
<protein>
    <submittedName>
        <fullName evidence="3">Uncharacterized protein</fullName>
    </submittedName>
</protein>
<reference evidence="3 4" key="1">
    <citation type="submission" date="2016-09" db="EMBL/GenBank/DDBJ databases">
        <title>Extensive genetic diversity and differential bi-allelic expression allows diatom success in the polar Southern Ocean.</title>
        <authorList>
            <consortium name="DOE Joint Genome Institute"/>
            <person name="Mock T."/>
            <person name="Otillar R.P."/>
            <person name="Strauss J."/>
            <person name="Dupont C."/>
            <person name="Frickenhaus S."/>
            <person name="Maumus F."/>
            <person name="Mcmullan M."/>
            <person name="Sanges R."/>
            <person name="Schmutz J."/>
            <person name="Toseland A."/>
            <person name="Valas R."/>
            <person name="Veluchamy A."/>
            <person name="Ward B.J."/>
            <person name="Allen A."/>
            <person name="Barry K."/>
            <person name="Falciatore A."/>
            <person name="Ferrante M."/>
            <person name="Fortunato A.E."/>
            <person name="Gloeckner G."/>
            <person name="Gruber A."/>
            <person name="Hipkin R."/>
            <person name="Janech M."/>
            <person name="Kroth P."/>
            <person name="Leese F."/>
            <person name="Lindquist E."/>
            <person name="Lyon B.R."/>
            <person name="Martin J."/>
            <person name="Mayer C."/>
            <person name="Parker M."/>
            <person name="Quesneville H."/>
            <person name="Raymond J."/>
            <person name="Uhlig C."/>
            <person name="Valentin K.U."/>
            <person name="Worden A.Z."/>
            <person name="Armbrust E.V."/>
            <person name="Bowler C."/>
            <person name="Green B."/>
            <person name="Moulton V."/>
            <person name="Van Oosterhout C."/>
            <person name="Grigoriev I."/>
        </authorList>
    </citation>
    <scope>NUCLEOTIDE SEQUENCE [LARGE SCALE GENOMIC DNA]</scope>
    <source>
        <strain evidence="3 4">CCMP1102</strain>
    </source>
</reference>
<keyword evidence="2" id="KW-0732">Signal</keyword>
<proteinExistence type="predicted"/>
<gene>
    <name evidence="3" type="ORF">FRACYDRAFT_246191</name>
</gene>
<accession>A0A1E7EZ33</accession>
<dbReference type="AlphaFoldDB" id="A0A1E7EZ33"/>
<organism evidence="3 4">
    <name type="scientific">Fragilariopsis cylindrus CCMP1102</name>
    <dbReference type="NCBI Taxonomy" id="635003"/>
    <lineage>
        <taxon>Eukaryota</taxon>
        <taxon>Sar</taxon>
        <taxon>Stramenopiles</taxon>
        <taxon>Ochrophyta</taxon>
        <taxon>Bacillariophyta</taxon>
        <taxon>Bacillariophyceae</taxon>
        <taxon>Bacillariophycidae</taxon>
        <taxon>Bacillariales</taxon>
        <taxon>Bacillariaceae</taxon>
        <taxon>Fragilariopsis</taxon>
    </lineage>
</organism>
<evidence type="ECO:0000313" key="3">
    <source>
        <dbReference type="EMBL" id="OEU11086.1"/>
    </source>
</evidence>
<keyword evidence="1" id="KW-0472">Membrane</keyword>
<dbReference type="Proteomes" id="UP000095751">
    <property type="component" value="Unassembled WGS sequence"/>
</dbReference>